<evidence type="ECO:0000313" key="3">
    <source>
        <dbReference type="EMBL" id="KFN51131.1"/>
    </source>
</evidence>
<dbReference type="STRING" id="1121013.GCA_000426365_01452"/>
<gene>
    <name evidence="3" type="ORF">P873_04330</name>
</gene>
<evidence type="ECO:0000256" key="1">
    <source>
        <dbReference type="SAM" id="Phobius"/>
    </source>
</evidence>
<dbReference type="PANTHER" id="PTHR34220:SF7">
    <property type="entry name" value="SENSOR HISTIDINE KINASE YPDA"/>
    <property type="match status" value="1"/>
</dbReference>
<keyword evidence="1" id="KW-1133">Transmembrane helix</keyword>
<feature type="transmembrane region" description="Helical" evidence="1">
    <location>
        <begin position="114"/>
        <end position="133"/>
    </location>
</feature>
<keyword evidence="1" id="KW-0812">Transmembrane</keyword>
<dbReference type="Pfam" id="PF06580">
    <property type="entry name" value="His_kinase"/>
    <property type="match status" value="1"/>
</dbReference>
<dbReference type="eggNOG" id="COG2972">
    <property type="taxonomic scope" value="Bacteria"/>
</dbReference>
<dbReference type="GO" id="GO:0016020">
    <property type="term" value="C:membrane"/>
    <property type="evidence" value="ECO:0007669"/>
    <property type="project" value="InterPro"/>
</dbReference>
<dbReference type="OrthoDB" id="2514702at2"/>
<dbReference type="AlphaFoldDB" id="A0A091BHA0"/>
<keyword evidence="1" id="KW-0472">Membrane</keyword>
<name>A0A091BHA0_9GAMM</name>
<dbReference type="Gene3D" id="3.30.565.10">
    <property type="entry name" value="Histidine kinase-like ATPase, C-terminal domain"/>
    <property type="match status" value="1"/>
</dbReference>
<protein>
    <recommendedName>
        <fullName evidence="2">Signal transduction histidine kinase internal region domain-containing protein</fullName>
    </recommendedName>
</protein>
<dbReference type="SUPFAM" id="SSF55874">
    <property type="entry name" value="ATPase domain of HSP90 chaperone/DNA topoisomerase II/histidine kinase"/>
    <property type="match status" value="1"/>
</dbReference>
<dbReference type="InterPro" id="IPR010559">
    <property type="entry name" value="Sig_transdc_His_kin_internal"/>
</dbReference>
<feature type="transmembrane region" description="Helical" evidence="1">
    <location>
        <begin position="79"/>
        <end position="102"/>
    </location>
</feature>
<sequence length="349" mass="37714">MSTPNPPSPLETLWQPKGLVAVLLSCEGLALLLTAGGASADFAVHFGLVSMMVVWVALLTLGVLYVFRHRLAGLPERRLAWLSLGLLLLCSWLTGALAWWLFVPARPEGAVGAYFVRLTLITLTVGLIGVAALERAWRMRLLALRAKDAELQALHARIQPHFLFNTLNTGAALVHARPEAAERVLLDLAELFRAALAGPEVIPLAHELALVERYLEIERWRFGDRLQVDLRVPDALPPLGVPALSIQPLVENAVRHGVEPRSEPSTVEIRLETGADGVQVTVANPLPPPGSLSRQGHRVGLESVRTRIGAMTEGAGRIDATETEGRFVVTVFLPTPAAAAARPQAPSTR</sequence>
<organism evidence="3 4">
    <name type="scientific">Arenimonas composti TR7-09 = DSM 18010</name>
    <dbReference type="NCBI Taxonomy" id="1121013"/>
    <lineage>
        <taxon>Bacteria</taxon>
        <taxon>Pseudomonadati</taxon>
        <taxon>Pseudomonadota</taxon>
        <taxon>Gammaproteobacteria</taxon>
        <taxon>Lysobacterales</taxon>
        <taxon>Lysobacteraceae</taxon>
        <taxon>Arenimonas</taxon>
    </lineage>
</organism>
<comment type="caution">
    <text evidence="3">The sequence shown here is derived from an EMBL/GenBank/DDBJ whole genome shotgun (WGS) entry which is preliminary data.</text>
</comment>
<evidence type="ECO:0000313" key="4">
    <source>
        <dbReference type="Proteomes" id="UP000029391"/>
    </source>
</evidence>
<dbReference type="InterPro" id="IPR036890">
    <property type="entry name" value="HATPase_C_sf"/>
</dbReference>
<keyword evidence="4" id="KW-1185">Reference proteome</keyword>
<dbReference type="GO" id="GO:0000155">
    <property type="term" value="F:phosphorelay sensor kinase activity"/>
    <property type="evidence" value="ECO:0007669"/>
    <property type="project" value="InterPro"/>
</dbReference>
<dbReference type="Proteomes" id="UP000029391">
    <property type="component" value="Unassembled WGS sequence"/>
</dbReference>
<accession>A0A091BHA0</accession>
<feature type="transmembrane region" description="Helical" evidence="1">
    <location>
        <begin position="46"/>
        <end position="67"/>
    </location>
</feature>
<dbReference type="PANTHER" id="PTHR34220">
    <property type="entry name" value="SENSOR HISTIDINE KINASE YPDA"/>
    <property type="match status" value="1"/>
</dbReference>
<reference evidence="3 4" key="1">
    <citation type="submission" date="2013-09" db="EMBL/GenBank/DDBJ databases">
        <title>Genome sequencing of Arenimonas composti.</title>
        <authorList>
            <person name="Chen F."/>
            <person name="Wang G."/>
        </authorList>
    </citation>
    <scope>NUCLEOTIDE SEQUENCE [LARGE SCALE GENOMIC DNA]</scope>
    <source>
        <strain evidence="3 4">TR7-09</strain>
    </source>
</reference>
<dbReference type="InterPro" id="IPR050640">
    <property type="entry name" value="Bact_2-comp_sensor_kinase"/>
</dbReference>
<feature type="domain" description="Signal transduction histidine kinase internal region" evidence="2">
    <location>
        <begin position="149"/>
        <end position="226"/>
    </location>
</feature>
<dbReference type="RefSeq" id="WP_043797087.1">
    <property type="nucleotide sequence ID" value="NZ_AUFF01000003.1"/>
</dbReference>
<proteinExistence type="predicted"/>
<dbReference type="EMBL" id="AWXU01000009">
    <property type="protein sequence ID" value="KFN51131.1"/>
    <property type="molecule type" value="Genomic_DNA"/>
</dbReference>
<evidence type="ECO:0000259" key="2">
    <source>
        <dbReference type="Pfam" id="PF06580"/>
    </source>
</evidence>